<accession>A0ABN7PR44</accession>
<gene>
    <name evidence="1" type="ORF">TPAB3V08_LOCUS16129</name>
</gene>
<keyword evidence="2" id="KW-1185">Reference proteome</keyword>
<organism evidence="1 2">
    <name type="scientific">Timema podura</name>
    <name type="common">Walking stick</name>
    <dbReference type="NCBI Taxonomy" id="61482"/>
    <lineage>
        <taxon>Eukaryota</taxon>
        <taxon>Metazoa</taxon>
        <taxon>Ecdysozoa</taxon>
        <taxon>Arthropoda</taxon>
        <taxon>Hexapoda</taxon>
        <taxon>Insecta</taxon>
        <taxon>Pterygota</taxon>
        <taxon>Neoptera</taxon>
        <taxon>Polyneoptera</taxon>
        <taxon>Phasmatodea</taxon>
        <taxon>Timematodea</taxon>
        <taxon>Timematoidea</taxon>
        <taxon>Timematidae</taxon>
        <taxon>Timema</taxon>
    </lineage>
</organism>
<dbReference type="EMBL" id="CAJPIN010120388">
    <property type="protein sequence ID" value="CAG2069186.1"/>
    <property type="molecule type" value="Genomic_DNA"/>
</dbReference>
<name>A0ABN7PR44_TIMPD</name>
<protein>
    <submittedName>
        <fullName evidence="1">Uncharacterized protein</fullName>
    </submittedName>
</protein>
<reference evidence="1" key="1">
    <citation type="submission" date="2021-03" db="EMBL/GenBank/DDBJ databases">
        <authorList>
            <person name="Tran Van P."/>
        </authorList>
    </citation>
    <scope>NUCLEOTIDE SEQUENCE</scope>
</reference>
<evidence type="ECO:0000313" key="1">
    <source>
        <dbReference type="EMBL" id="CAG2069186.1"/>
    </source>
</evidence>
<evidence type="ECO:0000313" key="2">
    <source>
        <dbReference type="Proteomes" id="UP001153148"/>
    </source>
</evidence>
<comment type="caution">
    <text evidence="1">The sequence shown here is derived from an EMBL/GenBank/DDBJ whole genome shotgun (WGS) entry which is preliminary data.</text>
</comment>
<proteinExistence type="predicted"/>
<sequence length="222" mass="23114">MSVGLVRDLATGLKSLVSGRENTTRNVSVDDSPGERGHTDAGVNLGSVHHGGVTPEDIVRVGDSGNNSNTHDGGVTPENIVRVGDSGNISNTHDGSVPPKGMLKGVASVVKNVTQGAREGAKNIVRGVTSEVKNVTLEATDAVEETVQSGVETVAPVNQTLVTVGVIPFSGKIPNVPAGTRARDCEAHSQRVNATTDWGVFRIRPLGGSWAVLYQTPNNQPR</sequence>
<dbReference type="Proteomes" id="UP001153148">
    <property type="component" value="Unassembled WGS sequence"/>
</dbReference>